<feature type="domain" description="Formyl transferase N-terminal" evidence="6">
    <location>
        <begin position="3"/>
        <end position="173"/>
    </location>
</feature>
<dbReference type="InterPro" id="IPR005793">
    <property type="entry name" value="Formyl_trans_C"/>
</dbReference>
<dbReference type="InterPro" id="IPR036477">
    <property type="entry name" value="Formyl_transf_N_sf"/>
</dbReference>
<dbReference type="RefSeq" id="WP_256547710.1">
    <property type="nucleotide sequence ID" value="NZ_CP101809.1"/>
</dbReference>
<name>A0ABU0LXZ9_9BACT</name>
<evidence type="ECO:0000259" key="6">
    <source>
        <dbReference type="Pfam" id="PF00551"/>
    </source>
</evidence>
<dbReference type="InterPro" id="IPR005794">
    <property type="entry name" value="Fmt"/>
</dbReference>
<sequence>MTKIVFLGTPEFGANTLQTLIAMNLTPILVVCQPDRHYNRKKEVIFSPVKQLALAHEIPVVQPEKVSQIYEQLVSLQPDLLLTAAYGQFIPEKILQIPRLGAWNVHGSLLPALRGGAPIQWAIINQLSETGVSLMRMVKKMDAGGVIAQEVIPISADETYQSLLKKFLLATTELLKNHFPKLINQQYHEVAQDESAVSFAYNIQPHEIYVDWHQPAAVIDALVRGLYNKPLAKTRYQDLEIKIHHLTYDATSHTDQAPGTIVSLDRNGIGVATADQKVLFLKVIQLPSKNPQEVRALINGKIPFEIHQKFSNFS</sequence>
<keyword evidence="3 5" id="KW-0808">Transferase</keyword>
<comment type="function">
    <text evidence="5">Attaches a formyl group to the free amino group of methionyl-tRNA(fMet). The formyl group appears to play a dual role in the initiator identity of N-formylmethionyl-tRNA by promoting its recognition by IF2 and preventing the misappropriation of this tRNA by the elongation apparatus.</text>
</comment>
<dbReference type="PANTHER" id="PTHR11138:SF5">
    <property type="entry name" value="METHIONYL-TRNA FORMYLTRANSFERASE, MITOCHONDRIAL"/>
    <property type="match status" value="1"/>
</dbReference>
<evidence type="ECO:0000313" key="8">
    <source>
        <dbReference type="EMBL" id="MDQ0513592.1"/>
    </source>
</evidence>
<keyword evidence="4 5" id="KW-0648">Protein biosynthesis</keyword>
<evidence type="ECO:0000259" key="7">
    <source>
        <dbReference type="Pfam" id="PF02911"/>
    </source>
</evidence>
<dbReference type="GO" id="GO:0004479">
    <property type="term" value="F:methionyl-tRNA formyltransferase activity"/>
    <property type="evidence" value="ECO:0007669"/>
    <property type="project" value="UniProtKB-EC"/>
</dbReference>
<dbReference type="Proteomes" id="UP001240643">
    <property type="component" value="Unassembled WGS sequence"/>
</dbReference>
<dbReference type="CDD" id="cd08646">
    <property type="entry name" value="FMT_core_Met-tRNA-FMT_N"/>
    <property type="match status" value="1"/>
</dbReference>
<dbReference type="Pfam" id="PF02911">
    <property type="entry name" value="Formyl_trans_C"/>
    <property type="match status" value="1"/>
</dbReference>
<evidence type="ECO:0000256" key="5">
    <source>
        <dbReference type="HAMAP-Rule" id="MF_00182"/>
    </source>
</evidence>
<gene>
    <name evidence="5" type="primary">fmt</name>
    <name evidence="8" type="ORF">J2Z62_000030</name>
</gene>
<accession>A0ABU0LXZ9</accession>
<comment type="catalytic activity">
    <reaction evidence="5">
        <text>L-methionyl-tRNA(fMet) + (6R)-10-formyltetrahydrofolate = N-formyl-L-methionyl-tRNA(fMet) + (6S)-5,6,7,8-tetrahydrofolate + H(+)</text>
        <dbReference type="Rhea" id="RHEA:24380"/>
        <dbReference type="Rhea" id="RHEA-COMP:9952"/>
        <dbReference type="Rhea" id="RHEA-COMP:9953"/>
        <dbReference type="ChEBI" id="CHEBI:15378"/>
        <dbReference type="ChEBI" id="CHEBI:57453"/>
        <dbReference type="ChEBI" id="CHEBI:78530"/>
        <dbReference type="ChEBI" id="CHEBI:78844"/>
        <dbReference type="ChEBI" id="CHEBI:195366"/>
        <dbReference type="EC" id="2.1.2.9"/>
    </reaction>
</comment>
<dbReference type="InterPro" id="IPR044135">
    <property type="entry name" value="Met-tRNA-FMT_C"/>
</dbReference>
<protein>
    <recommendedName>
        <fullName evidence="2 5">Methionyl-tRNA formyltransferase</fullName>
        <ecNumber evidence="2 5">2.1.2.9</ecNumber>
    </recommendedName>
</protein>
<dbReference type="EC" id="2.1.2.9" evidence="2 5"/>
<proteinExistence type="inferred from homology"/>
<evidence type="ECO:0000313" key="9">
    <source>
        <dbReference type="Proteomes" id="UP001240643"/>
    </source>
</evidence>
<dbReference type="InterPro" id="IPR041711">
    <property type="entry name" value="Met-tRNA-FMT_N"/>
</dbReference>
<feature type="domain" description="Formyl transferase C-terminal" evidence="7">
    <location>
        <begin position="202"/>
        <end position="301"/>
    </location>
</feature>
<comment type="similarity">
    <text evidence="1 5">Belongs to the Fmt family.</text>
</comment>
<dbReference type="CDD" id="cd08704">
    <property type="entry name" value="Met_tRNA_FMT_C"/>
    <property type="match status" value="1"/>
</dbReference>
<keyword evidence="9" id="KW-1185">Reference proteome</keyword>
<evidence type="ECO:0000256" key="2">
    <source>
        <dbReference type="ARBA" id="ARBA00012261"/>
    </source>
</evidence>
<evidence type="ECO:0000256" key="4">
    <source>
        <dbReference type="ARBA" id="ARBA00022917"/>
    </source>
</evidence>
<evidence type="ECO:0000256" key="1">
    <source>
        <dbReference type="ARBA" id="ARBA00010699"/>
    </source>
</evidence>
<comment type="caution">
    <text evidence="8">The sequence shown here is derived from an EMBL/GenBank/DDBJ whole genome shotgun (WGS) entry which is preliminary data.</text>
</comment>
<dbReference type="EMBL" id="JAUSWO010000001">
    <property type="protein sequence ID" value="MDQ0513592.1"/>
    <property type="molecule type" value="Genomic_DNA"/>
</dbReference>
<dbReference type="SUPFAM" id="SSF50486">
    <property type="entry name" value="FMT C-terminal domain-like"/>
    <property type="match status" value="1"/>
</dbReference>
<dbReference type="NCBIfam" id="TIGR00460">
    <property type="entry name" value="fmt"/>
    <property type="match status" value="1"/>
</dbReference>
<dbReference type="Pfam" id="PF00551">
    <property type="entry name" value="Formyl_trans_N"/>
    <property type="match status" value="1"/>
</dbReference>
<dbReference type="PANTHER" id="PTHR11138">
    <property type="entry name" value="METHIONYL-TRNA FORMYLTRANSFERASE"/>
    <property type="match status" value="1"/>
</dbReference>
<organism evidence="8 9">
    <name type="scientific">Mycoplasmoides fastidiosum</name>
    <dbReference type="NCBI Taxonomy" id="92758"/>
    <lineage>
        <taxon>Bacteria</taxon>
        <taxon>Bacillati</taxon>
        <taxon>Mycoplasmatota</taxon>
        <taxon>Mycoplasmoidales</taxon>
        <taxon>Mycoplasmoidaceae</taxon>
        <taxon>Mycoplasmoides</taxon>
    </lineage>
</organism>
<dbReference type="InterPro" id="IPR002376">
    <property type="entry name" value="Formyl_transf_N"/>
</dbReference>
<feature type="binding site" evidence="5">
    <location>
        <begin position="108"/>
        <end position="111"/>
    </location>
    <ligand>
        <name>(6S)-5,6,7,8-tetrahydrofolate</name>
        <dbReference type="ChEBI" id="CHEBI:57453"/>
    </ligand>
</feature>
<reference evidence="8" key="1">
    <citation type="submission" date="2023-07" db="EMBL/GenBank/DDBJ databases">
        <title>Genomic Encyclopedia of Type Strains, Phase IV (KMG-IV): sequencing the most valuable type-strain genomes for metagenomic binning, comparative biology and taxonomic classification.</title>
        <authorList>
            <person name="Goeker M."/>
        </authorList>
    </citation>
    <scope>NUCLEOTIDE SEQUENCE [LARGE SCALE GENOMIC DNA]</scope>
    <source>
        <strain evidence="8">DSM 21204</strain>
    </source>
</reference>
<dbReference type="InterPro" id="IPR001555">
    <property type="entry name" value="GART_AS"/>
</dbReference>
<dbReference type="PROSITE" id="PS00373">
    <property type="entry name" value="GART"/>
    <property type="match status" value="1"/>
</dbReference>
<evidence type="ECO:0000256" key="3">
    <source>
        <dbReference type="ARBA" id="ARBA00022679"/>
    </source>
</evidence>
<dbReference type="Gene3D" id="3.40.50.12230">
    <property type="match status" value="1"/>
</dbReference>
<dbReference type="SUPFAM" id="SSF53328">
    <property type="entry name" value="Formyltransferase"/>
    <property type="match status" value="1"/>
</dbReference>
<dbReference type="InterPro" id="IPR011034">
    <property type="entry name" value="Formyl_transferase-like_C_sf"/>
</dbReference>
<dbReference type="HAMAP" id="MF_00182">
    <property type="entry name" value="Formyl_trans"/>
    <property type="match status" value="1"/>
</dbReference>